<proteinExistence type="predicted"/>
<dbReference type="Proteomes" id="UP000239181">
    <property type="component" value="Unassembled WGS sequence"/>
</dbReference>
<keyword evidence="1" id="KW-0732">Signal</keyword>
<gene>
    <name evidence="3" type="ORF">CQW29_13695</name>
</gene>
<feature type="domain" description="Spore coat protein U/FanG" evidence="2">
    <location>
        <begin position="38"/>
        <end position="188"/>
    </location>
</feature>
<feature type="chain" id="PRO_5015528969" evidence="1">
    <location>
        <begin position="31"/>
        <end position="191"/>
    </location>
</feature>
<protein>
    <submittedName>
        <fullName evidence="3">Spore coat protein U</fullName>
    </submittedName>
</protein>
<dbReference type="InterPro" id="IPR053167">
    <property type="entry name" value="Spore_coat_component"/>
</dbReference>
<comment type="caution">
    <text evidence="3">The sequence shown here is derived from an EMBL/GenBank/DDBJ whole genome shotgun (WGS) entry which is preliminary data.</text>
</comment>
<dbReference type="PANTHER" id="PTHR37089">
    <property type="entry name" value="PROTEIN U-RELATED"/>
    <property type="match status" value="1"/>
</dbReference>
<evidence type="ECO:0000313" key="3">
    <source>
        <dbReference type="EMBL" id="PRD15000.1"/>
    </source>
</evidence>
<feature type="signal peptide" evidence="1">
    <location>
        <begin position="1"/>
        <end position="30"/>
    </location>
</feature>
<reference evidence="3 4" key="1">
    <citation type="submission" date="2017-10" db="EMBL/GenBank/DDBJ databases">
        <title>Draft genome of two endophytic bacteria isolated from 'guarana' Paullinia cupana (Mart.) Ducke.</title>
        <authorList>
            <person name="Siqueira K.A."/>
            <person name="Liotti R.G."/>
            <person name="Mendes T.A."/>
            <person name="Soares M.A."/>
        </authorList>
    </citation>
    <scope>NUCLEOTIDE SEQUENCE [LARGE SCALE GENOMIC DNA]</scope>
    <source>
        <strain evidence="3 4">342</strain>
    </source>
</reference>
<evidence type="ECO:0000256" key="1">
    <source>
        <dbReference type="SAM" id="SignalP"/>
    </source>
</evidence>
<dbReference type="PANTHER" id="PTHR37089:SF4">
    <property type="entry name" value="EXPORTED PROTEIN"/>
    <property type="match status" value="1"/>
</dbReference>
<evidence type="ECO:0000259" key="2">
    <source>
        <dbReference type="Pfam" id="PF05229"/>
    </source>
</evidence>
<dbReference type="EMBL" id="PDET01000008">
    <property type="protein sequence ID" value="PRD15000.1"/>
    <property type="molecule type" value="Genomic_DNA"/>
</dbReference>
<keyword evidence="4" id="KW-1185">Reference proteome</keyword>
<evidence type="ECO:0000313" key="4">
    <source>
        <dbReference type="Proteomes" id="UP000239181"/>
    </source>
</evidence>
<accession>A0A2S9IB26</accession>
<sequence length="191" mass="19282">MRIVMKKNKLLLSALTAALLSSAAMQPVSAAATGSLTGEIGVQVIIGSACTVGNGDGSTGTNKWGTLDFGTYADLKYTIDGSVTGADGTGAVTVTCSAGLSPTLTLDGGLYGNGTVRSVSSDSGTTRVPYRLYSDSSRTTEIEAGDTISLTADGTAQNIPIYGRILPSDQGVNTSPAAGTYVDTVIATLAW</sequence>
<dbReference type="Pfam" id="PF05229">
    <property type="entry name" value="SCPU"/>
    <property type="match status" value="1"/>
</dbReference>
<dbReference type="AlphaFoldDB" id="A0A2S9IB26"/>
<name>A0A2S9IB26_9GAMM</name>
<dbReference type="SMART" id="SM00972">
    <property type="entry name" value="SCPU"/>
    <property type="match status" value="1"/>
</dbReference>
<dbReference type="InterPro" id="IPR007893">
    <property type="entry name" value="Spore_coat_U/FanG"/>
</dbReference>
<organism evidence="3 4">
    <name type="scientific">Pantoea coffeiphila</name>
    <dbReference type="NCBI Taxonomy" id="1465635"/>
    <lineage>
        <taxon>Bacteria</taxon>
        <taxon>Pseudomonadati</taxon>
        <taxon>Pseudomonadota</taxon>
        <taxon>Gammaproteobacteria</taxon>
        <taxon>Enterobacterales</taxon>
        <taxon>Erwiniaceae</taxon>
        <taxon>Pantoea</taxon>
    </lineage>
</organism>
<keyword evidence="3" id="KW-0946">Virion</keyword>
<keyword evidence="3" id="KW-0167">Capsid protein</keyword>
<dbReference type="OrthoDB" id="6506871at2"/>